<dbReference type="InterPro" id="IPR050833">
    <property type="entry name" value="Poly_Biosynth_Transport"/>
</dbReference>
<feature type="transmembrane region" description="Helical" evidence="6">
    <location>
        <begin position="366"/>
        <end position="390"/>
    </location>
</feature>
<dbReference type="InterPro" id="IPR024923">
    <property type="entry name" value="PG_synth_SpoVB"/>
</dbReference>
<feature type="transmembrane region" description="Helical" evidence="6">
    <location>
        <begin position="289"/>
        <end position="313"/>
    </location>
</feature>
<evidence type="ECO:0000256" key="3">
    <source>
        <dbReference type="ARBA" id="ARBA00022692"/>
    </source>
</evidence>
<evidence type="ECO:0000256" key="5">
    <source>
        <dbReference type="ARBA" id="ARBA00023136"/>
    </source>
</evidence>
<feature type="transmembrane region" description="Helical" evidence="6">
    <location>
        <begin position="334"/>
        <end position="360"/>
    </location>
</feature>
<feature type="transmembrane region" description="Helical" evidence="6">
    <location>
        <begin position="124"/>
        <end position="147"/>
    </location>
</feature>
<organism evidence="7 8">
    <name type="scientific">Dorea hominis</name>
    <dbReference type="NCBI Taxonomy" id="2763040"/>
    <lineage>
        <taxon>Bacteria</taxon>
        <taxon>Bacillati</taxon>
        <taxon>Bacillota</taxon>
        <taxon>Clostridia</taxon>
        <taxon>Lachnospirales</taxon>
        <taxon>Lachnospiraceae</taxon>
        <taxon>Dorea</taxon>
    </lineage>
</organism>
<keyword evidence="3 6" id="KW-0812">Transmembrane</keyword>
<keyword evidence="2" id="KW-1003">Cell membrane</keyword>
<feature type="transmembrane region" description="Helical" evidence="6">
    <location>
        <begin position="183"/>
        <end position="204"/>
    </location>
</feature>
<accession>A0ABR7EQW8</accession>
<dbReference type="PANTHER" id="PTHR30250">
    <property type="entry name" value="PST FAMILY PREDICTED COLANIC ACID TRANSPORTER"/>
    <property type="match status" value="1"/>
</dbReference>
<dbReference type="InterPro" id="IPR002797">
    <property type="entry name" value="Polysacc_synth"/>
</dbReference>
<dbReference type="Pfam" id="PF01943">
    <property type="entry name" value="Polysacc_synt"/>
    <property type="match status" value="1"/>
</dbReference>
<gene>
    <name evidence="7" type="ORF">H8S07_00360</name>
</gene>
<feature type="transmembrane region" description="Helical" evidence="6">
    <location>
        <begin position="12"/>
        <end position="31"/>
    </location>
</feature>
<dbReference type="PANTHER" id="PTHR30250:SF21">
    <property type="entry name" value="LIPID II FLIPPASE MURJ"/>
    <property type="match status" value="1"/>
</dbReference>
<evidence type="ECO:0000313" key="8">
    <source>
        <dbReference type="Proteomes" id="UP000647235"/>
    </source>
</evidence>
<protein>
    <submittedName>
        <fullName evidence="7">Polysaccharide biosynthesis protein</fullName>
    </submittedName>
</protein>
<evidence type="ECO:0000256" key="6">
    <source>
        <dbReference type="SAM" id="Phobius"/>
    </source>
</evidence>
<evidence type="ECO:0000256" key="2">
    <source>
        <dbReference type="ARBA" id="ARBA00022475"/>
    </source>
</evidence>
<evidence type="ECO:0000256" key="1">
    <source>
        <dbReference type="ARBA" id="ARBA00004651"/>
    </source>
</evidence>
<keyword evidence="4 6" id="KW-1133">Transmembrane helix</keyword>
<feature type="transmembrane region" description="Helical" evidence="6">
    <location>
        <begin position="397"/>
        <end position="417"/>
    </location>
</feature>
<dbReference type="RefSeq" id="WP_186855198.1">
    <property type="nucleotide sequence ID" value="NZ_JACOOY010000001.1"/>
</dbReference>
<feature type="transmembrane region" description="Helical" evidence="6">
    <location>
        <begin position="423"/>
        <end position="444"/>
    </location>
</feature>
<feature type="transmembrane region" description="Helical" evidence="6">
    <location>
        <begin position="43"/>
        <end position="63"/>
    </location>
</feature>
<keyword evidence="5 6" id="KW-0472">Membrane</keyword>
<comment type="caution">
    <text evidence="7">The sequence shown here is derived from an EMBL/GenBank/DDBJ whole genome shotgun (WGS) entry which is preliminary data.</text>
</comment>
<keyword evidence="8" id="KW-1185">Reference proteome</keyword>
<evidence type="ECO:0000313" key="7">
    <source>
        <dbReference type="EMBL" id="MBC5663741.1"/>
    </source>
</evidence>
<dbReference type="Proteomes" id="UP000647235">
    <property type="component" value="Unassembled WGS sequence"/>
</dbReference>
<reference evidence="7 8" key="1">
    <citation type="submission" date="2020-08" db="EMBL/GenBank/DDBJ databases">
        <title>Genome public.</title>
        <authorList>
            <person name="Liu C."/>
            <person name="Sun Q."/>
        </authorList>
    </citation>
    <scope>NUCLEOTIDE SEQUENCE [LARGE SCALE GENOMIC DNA]</scope>
    <source>
        <strain evidence="7 8">NSJ-36</strain>
    </source>
</reference>
<proteinExistence type="predicted"/>
<name>A0ABR7EQW8_9FIRM</name>
<dbReference type="CDD" id="cd13124">
    <property type="entry name" value="MATE_SpoVB_like"/>
    <property type="match status" value="1"/>
</dbReference>
<feature type="transmembrane region" description="Helical" evidence="6">
    <location>
        <begin position="84"/>
        <end position="104"/>
    </location>
</feature>
<dbReference type="PIRSF" id="PIRSF038958">
    <property type="entry name" value="PG_synth_SpoVB"/>
    <property type="match status" value="1"/>
</dbReference>
<sequence length="458" mass="51431">MTEKHIILKGTFVLTLAAFISRFLGFFYRMYLSHTFGEANVGLYQLIFPVYTLGIAITCAGIQTALSRHVAGYVAKGKKKETDLLLFTSMIYTVFLSVILMLFTQHYAHDIACTLLKEPACKPLLLLLSYCFPFAAIHCCILGYYFGMKQAKIPAWSQLLEQSVRILSVYAVYSFGIRHGQHFSVSVAVLGMIAGEAAAAWYCLHSLNSYSETLSSRKSTDILFLRRLCCLDNLKAFLSLLRFSIPLTVSRIMLTLLQCLEAFSIPWNLQYYGLDRNESLRIYGVLTGMALPCILFPSALTGSLATMILPSVAQIEAENNTQKLRRLIRKVTTTCILLGSTCCILLLLSSSFIGVCLFHSPLASRYIFTLAWICPFLYTNTTFISVLNGIGKAGISLFINMFTILIRIASIYLSIPAYGIRGYLTGLLLSQIFMFCFCFIYLHYHYRFNANRRTAGLT</sequence>
<dbReference type="EMBL" id="JACOOY010000001">
    <property type="protein sequence ID" value="MBC5663741.1"/>
    <property type="molecule type" value="Genomic_DNA"/>
</dbReference>
<comment type="subcellular location">
    <subcellularLocation>
        <location evidence="1">Cell membrane</location>
        <topology evidence="1">Multi-pass membrane protein</topology>
    </subcellularLocation>
</comment>
<evidence type="ECO:0000256" key="4">
    <source>
        <dbReference type="ARBA" id="ARBA00022989"/>
    </source>
</evidence>